<organism evidence="14">
    <name type="scientific">candidate division WOR-3 bacterium</name>
    <dbReference type="NCBI Taxonomy" id="2052148"/>
    <lineage>
        <taxon>Bacteria</taxon>
        <taxon>Bacteria division WOR-3</taxon>
    </lineage>
</organism>
<dbReference type="PRINTS" id="PR00765">
    <property type="entry name" value="CRBOXYPTASEA"/>
</dbReference>
<dbReference type="GO" id="GO:0004181">
    <property type="term" value="F:metallocarboxypeptidase activity"/>
    <property type="evidence" value="ECO:0007669"/>
    <property type="project" value="InterPro"/>
</dbReference>
<dbReference type="EC" id="3.4.17.18" evidence="11"/>
<evidence type="ECO:0000256" key="8">
    <source>
        <dbReference type="ARBA" id="ARBA00022833"/>
    </source>
</evidence>
<proteinExistence type="inferred from homology"/>
<evidence type="ECO:0000256" key="7">
    <source>
        <dbReference type="ARBA" id="ARBA00022801"/>
    </source>
</evidence>
<dbReference type="FunFam" id="3.40.630.10:FF:000084">
    <property type="entry name" value="Carboxypeptidase B2"/>
    <property type="match status" value="1"/>
</dbReference>
<evidence type="ECO:0000256" key="2">
    <source>
        <dbReference type="ARBA" id="ARBA00005988"/>
    </source>
</evidence>
<evidence type="ECO:0000256" key="3">
    <source>
        <dbReference type="ARBA" id="ARBA00022645"/>
    </source>
</evidence>
<dbReference type="InterPro" id="IPR057246">
    <property type="entry name" value="CARBOXYPEPT_ZN_1"/>
</dbReference>
<keyword evidence="3" id="KW-0121">Carboxypeptidase</keyword>
<dbReference type="EMBL" id="DTDR01000065">
    <property type="protein sequence ID" value="HGK63443.1"/>
    <property type="molecule type" value="Genomic_DNA"/>
</dbReference>
<evidence type="ECO:0000256" key="10">
    <source>
        <dbReference type="ARBA" id="ARBA00050859"/>
    </source>
</evidence>
<evidence type="ECO:0000256" key="4">
    <source>
        <dbReference type="ARBA" id="ARBA00022670"/>
    </source>
</evidence>
<reference evidence="14" key="1">
    <citation type="journal article" date="2020" name="mSystems">
        <title>Genome- and Community-Level Interaction Insights into Carbon Utilization and Element Cycling Functions of Hydrothermarchaeota in Hydrothermal Sediment.</title>
        <authorList>
            <person name="Zhou Z."/>
            <person name="Liu Y."/>
            <person name="Xu W."/>
            <person name="Pan J."/>
            <person name="Luo Z.H."/>
            <person name="Li M."/>
        </authorList>
    </citation>
    <scope>NUCLEOTIDE SEQUENCE [LARGE SCALE GENOMIC DNA]</scope>
    <source>
        <strain evidence="14">SpSt-697</strain>
    </source>
</reference>
<comment type="catalytic activity">
    <reaction evidence="10">
        <text>Releases a C-terminal residue, which may be hydrophobic or positively charged.</text>
        <dbReference type="EC" id="3.4.17.18"/>
    </reaction>
</comment>
<evidence type="ECO:0000256" key="9">
    <source>
        <dbReference type="ARBA" id="ARBA00023049"/>
    </source>
</evidence>
<dbReference type="GO" id="GO:0008270">
    <property type="term" value="F:zinc ion binding"/>
    <property type="evidence" value="ECO:0007669"/>
    <property type="project" value="InterPro"/>
</dbReference>
<dbReference type="SMART" id="SM00631">
    <property type="entry name" value="Zn_pept"/>
    <property type="match status" value="1"/>
</dbReference>
<evidence type="ECO:0000256" key="6">
    <source>
        <dbReference type="ARBA" id="ARBA00022729"/>
    </source>
</evidence>
<dbReference type="PANTHER" id="PTHR11705:SF143">
    <property type="entry name" value="SLL0236 PROTEIN"/>
    <property type="match status" value="1"/>
</dbReference>
<evidence type="ECO:0000256" key="5">
    <source>
        <dbReference type="ARBA" id="ARBA00022723"/>
    </source>
</evidence>
<evidence type="ECO:0000256" key="11">
    <source>
        <dbReference type="ARBA" id="ARBA00066554"/>
    </source>
</evidence>
<keyword evidence="8" id="KW-0862">Zinc</keyword>
<dbReference type="GO" id="GO:0006508">
    <property type="term" value="P:proteolysis"/>
    <property type="evidence" value="ECO:0007669"/>
    <property type="project" value="UniProtKB-KW"/>
</dbReference>
<dbReference type="PANTHER" id="PTHR11705">
    <property type="entry name" value="PROTEASE FAMILY M14 CARBOXYPEPTIDASE A,B"/>
    <property type="match status" value="1"/>
</dbReference>
<dbReference type="PROSITE" id="PS00132">
    <property type="entry name" value="CARBOXYPEPT_ZN_1"/>
    <property type="match status" value="1"/>
</dbReference>
<dbReference type="AlphaFoldDB" id="A0A7V3ZUR5"/>
<accession>A0A7V3ZUR5</accession>
<evidence type="ECO:0000256" key="12">
    <source>
        <dbReference type="PROSITE-ProRule" id="PRU01379"/>
    </source>
</evidence>
<dbReference type="PROSITE" id="PS52035">
    <property type="entry name" value="PEPTIDASE_M14"/>
    <property type="match status" value="1"/>
</dbReference>
<comment type="caution">
    <text evidence="14">The sequence shown here is derived from an EMBL/GenBank/DDBJ whole genome shotgun (WGS) entry which is preliminary data.</text>
</comment>
<dbReference type="InterPro" id="IPR000834">
    <property type="entry name" value="Peptidase_M14"/>
</dbReference>
<feature type="active site" description="Proton donor/acceptor" evidence="12">
    <location>
        <position position="383"/>
    </location>
</feature>
<evidence type="ECO:0000313" key="14">
    <source>
        <dbReference type="EMBL" id="HGK63443.1"/>
    </source>
</evidence>
<gene>
    <name evidence="14" type="ORF">ENU74_02470</name>
</gene>
<evidence type="ECO:0000259" key="13">
    <source>
        <dbReference type="PROSITE" id="PS52035"/>
    </source>
</evidence>
<keyword evidence="7" id="KW-0378">Hydrolase</keyword>
<dbReference type="SUPFAM" id="SSF53187">
    <property type="entry name" value="Zn-dependent exopeptidases"/>
    <property type="match status" value="1"/>
</dbReference>
<name>A0A7V3ZUR5_UNCW3</name>
<sequence>MKYGVVTIFFFFVFIALNAQEIKMETKVYFKDIDELFSKMGDLFSELDIATAGEAEKEYFIVIITNEDQTKKIREKGFKIEITYYDIKEKFKKMTGIDPNNLELLRDFGFFFTYWEMVDTIQRLANNFPDLVRIYDIGRSHQNRPLWCVKISDYPDSNENEPIVFFNAATHAREPMGVSILIYFMTYLLTNYEPTNSENLITWLINNREIYFVPVMNPDGYVYNSDSGGATANWRKNRRIIQSPYIGVDLNRNYGYKWAYDNIGSSSNPSSEAYRGPERFSEPETRVVRDFMLSKKIRAQIDYHTYGRYNMYPWGYDTFTPPDVRTLREVVDSFRFYNNYSASRTGQIAKVLYTANGSSVDWEYADTLWEGIRKFITYAFTIEASINDFWYGWNDSAFIRQECERNLGVNIYLTKVGGAFLELKRVRIDDFYGNRNNILNPGESAYIYLTIKNRAIHPIDSVYNLIINANTANPYLVIIDSIFNFPNILRNDTQVGFFKVYVNQEAPRESIPIVLNCNYLDDNYSTNQILRFKVSLEPLQLVEEKDNNHLQKPKAKLAIYLSTGQRYYGKLKQGVYFLLEKNKQPKKVLIIK</sequence>
<keyword evidence="6" id="KW-0732">Signal</keyword>
<evidence type="ECO:0000256" key="1">
    <source>
        <dbReference type="ARBA" id="ARBA00001947"/>
    </source>
</evidence>
<feature type="domain" description="Peptidase M14" evidence="13">
    <location>
        <begin position="110"/>
        <end position="416"/>
    </location>
</feature>
<keyword evidence="9" id="KW-0482">Metalloprotease</keyword>
<keyword evidence="5" id="KW-0479">Metal-binding</keyword>
<protein>
    <recommendedName>
        <fullName evidence="11">carboxypeptidase T</fullName>
        <ecNumber evidence="11">3.4.17.18</ecNumber>
    </recommendedName>
</protein>
<comment type="similarity">
    <text evidence="2 12">Belongs to the peptidase M14 family.</text>
</comment>
<dbReference type="CDD" id="cd03859">
    <property type="entry name" value="M14_CPT"/>
    <property type="match status" value="1"/>
</dbReference>
<dbReference type="Pfam" id="PF00246">
    <property type="entry name" value="Peptidase_M14"/>
    <property type="match status" value="1"/>
</dbReference>
<dbReference type="GO" id="GO:0005615">
    <property type="term" value="C:extracellular space"/>
    <property type="evidence" value="ECO:0007669"/>
    <property type="project" value="TreeGrafter"/>
</dbReference>
<dbReference type="InterPro" id="IPR033810">
    <property type="entry name" value="Carboxypeptidase_T"/>
</dbReference>
<comment type="cofactor">
    <cofactor evidence="1">
        <name>Zn(2+)</name>
        <dbReference type="ChEBI" id="CHEBI:29105"/>
    </cofactor>
</comment>
<dbReference type="Gene3D" id="3.40.630.10">
    <property type="entry name" value="Zn peptidases"/>
    <property type="match status" value="1"/>
</dbReference>
<keyword evidence="4" id="KW-0645">Protease</keyword>